<keyword evidence="2" id="KW-1185">Reference proteome</keyword>
<accession>A0A5Q0H116</accession>
<dbReference type="OrthoDB" id="3470137at2"/>
<dbReference type="AlphaFoldDB" id="A0A5Q0H116"/>
<evidence type="ECO:0000313" key="2">
    <source>
        <dbReference type="Proteomes" id="UP000325787"/>
    </source>
</evidence>
<proteinExistence type="predicted"/>
<dbReference type="RefSeq" id="WP_051765052.1">
    <property type="nucleotide sequence ID" value="NZ_CP034550.1"/>
</dbReference>
<name>A0A5Q0H116_SACSY</name>
<reference evidence="2" key="1">
    <citation type="journal article" date="2021" name="Curr. Microbiol.">
        <title>Complete genome of nocamycin-producing strain Saccharothrix syringae NRRL B-16468 reveals the biosynthetic potential for secondary metabolites.</title>
        <authorList>
            <person name="Mo X."/>
            <person name="Yang S."/>
        </authorList>
    </citation>
    <scope>NUCLEOTIDE SEQUENCE [LARGE SCALE GENOMIC DNA]</scope>
    <source>
        <strain evidence="2">ATCC 51364 / DSM 43886 / JCM 6844 / KCTC 9398 / NBRC 14523 / NRRL B-16468 / INA 2240</strain>
    </source>
</reference>
<dbReference type="EMBL" id="CP034550">
    <property type="protein sequence ID" value="QFZ19937.1"/>
    <property type="molecule type" value="Genomic_DNA"/>
</dbReference>
<protein>
    <submittedName>
        <fullName evidence="1">Uncharacterized protein</fullName>
    </submittedName>
</protein>
<sequence>MPRGFYTDEKGRVRPVPVRHGRAGPLLLAGLLVLGAVGYGGAVGLSAGGAGGAGLGVTARRAESEDLARRGDADGAWQRMGLHGLRQTGPQPTECTAGSFGEVHEFLRRTGCASMDRALFAVGDGTGNTAVVAVAWVEFASRGDARRFQDLVDASGTGDVEPLGTEALDLGEVSFSGANHGSERHRGTVTVAEAELASGHLTPEVLDALAEVAALLPR</sequence>
<dbReference type="Proteomes" id="UP000325787">
    <property type="component" value="Chromosome"/>
</dbReference>
<organism evidence="1 2">
    <name type="scientific">Saccharothrix syringae</name>
    <name type="common">Nocardiopsis syringae</name>
    <dbReference type="NCBI Taxonomy" id="103733"/>
    <lineage>
        <taxon>Bacteria</taxon>
        <taxon>Bacillati</taxon>
        <taxon>Actinomycetota</taxon>
        <taxon>Actinomycetes</taxon>
        <taxon>Pseudonocardiales</taxon>
        <taxon>Pseudonocardiaceae</taxon>
        <taxon>Saccharothrix</taxon>
    </lineage>
</organism>
<evidence type="ECO:0000313" key="1">
    <source>
        <dbReference type="EMBL" id="QFZ19937.1"/>
    </source>
</evidence>
<dbReference type="KEGG" id="ssyi:EKG83_23160"/>
<gene>
    <name evidence="1" type="ORF">EKG83_23160</name>
</gene>